<dbReference type="Proteomes" id="UP000577419">
    <property type="component" value="Unassembled WGS sequence"/>
</dbReference>
<keyword evidence="1" id="KW-0812">Transmembrane</keyword>
<reference evidence="3" key="3">
    <citation type="submission" date="2021-05" db="EMBL/GenBank/DDBJ databases">
        <title>Protein family content uncovers lineage relationships and bacterial pathway maintenance mechanisms in DPANN archaea.</title>
        <authorList>
            <person name="Castelle C.J."/>
            <person name="Meheust R."/>
            <person name="Jaffe A.L."/>
            <person name="Seitz K."/>
            <person name="Gong X."/>
            <person name="Baker B.J."/>
            <person name="Banfield J.F."/>
        </authorList>
    </citation>
    <scope>NUCLEOTIDE SEQUENCE</scope>
    <source>
        <strain evidence="3">RIFCSPHIGHO2_01_FULL_GW2011_AR10_43_9</strain>
    </source>
</reference>
<protein>
    <recommendedName>
        <fullName evidence="5">Class III signal peptide-containing protein</fullName>
    </recommendedName>
</protein>
<dbReference type="Proteomes" id="UP000683213">
    <property type="component" value="Unassembled WGS sequence"/>
</dbReference>
<evidence type="ECO:0000313" key="2">
    <source>
        <dbReference type="EMBL" id="HIH08154.1"/>
    </source>
</evidence>
<accession>A0A7J4ITP9</accession>
<reference evidence="4" key="1">
    <citation type="journal article" date="2020" name="bioRxiv">
        <title>A rank-normalized archaeal taxonomy based on genome phylogeny resolves widespread incomplete and uneven classifications.</title>
        <authorList>
            <person name="Rinke C."/>
            <person name="Chuvochina M."/>
            <person name="Mussig A.J."/>
            <person name="Chaumeil P.-A."/>
            <person name="Waite D.W."/>
            <person name="Whitman W.B."/>
            <person name="Parks D.H."/>
            <person name="Hugenholtz P."/>
        </authorList>
    </citation>
    <scope>NUCLEOTIDE SEQUENCE [LARGE SCALE GENOMIC DNA]</scope>
</reference>
<gene>
    <name evidence="2" type="ORF">HA237_02160</name>
    <name evidence="3" type="ORF">J4224_01480</name>
</gene>
<evidence type="ECO:0008006" key="5">
    <source>
        <dbReference type="Google" id="ProtNLM"/>
    </source>
</evidence>
<feature type="transmembrane region" description="Helical" evidence="1">
    <location>
        <begin position="6"/>
        <end position="28"/>
    </location>
</feature>
<organism evidence="2 4">
    <name type="scientific">Candidatus Iainarchaeum sp</name>
    <dbReference type="NCBI Taxonomy" id="3101447"/>
    <lineage>
        <taxon>Archaea</taxon>
        <taxon>Candidatus Iainarchaeota</taxon>
        <taxon>Candidatus Iainarchaeia</taxon>
        <taxon>Candidatus Iainarchaeales</taxon>
        <taxon>Candidatus Iainarchaeaceae</taxon>
        <taxon>Candidatus Iainarchaeum</taxon>
    </lineage>
</organism>
<comment type="caution">
    <text evidence="2">The sequence shown here is derived from an EMBL/GenBank/DDBJ whole genome shotgun (WGS) entry which is preliminary data.</text>
</comment>
<name>A0A7J4ITP9_9ARCH</name>
<dbReference type="EMBL" id="DUFG01000013">
    <property type="protein sequence ID" value="HIH08154.1"/>
    <property type="molecule type" value="Genomic_DNA"/>
</dbReference>
<evidence type="ECO:0000313" key="3">
    <source>
        <dbReference type="EMBL" id="MBS3059076.1"/>
    </source>
</evidence>
<sequence>MLSESKAQISVELIIVIAAVVAIVLLLVSQLRETTSEGAKVIDEKTEKIFKEIDEIK</sequence>
<dbReference type="EMBL" id="JAGVWF010000020">
    <property type="protein sequence ID" value="MBS3059076.1"/>
    <property type="molecule type" value="Genomic_DNA"/>
</dbReference>
<dbReference type="AlphaFoldDB" id="A0A7J4ITP9"/>
<keyword evidence="1" id="KW-0472">Membrane</keyword>
<keyword evidence="1" id="KW-1133">Transmembrane helix</keyword>
<reference evidence="3" key="2">
    <citation type="submission" date="2021-03" db="EMBL/GenBank/DDBJ databases">
        <authorList>
            <person name="Jaffe A."/>
        </authorList>
    </citation>
    <scope>NUCLEOTIDE SEQUENCE</scope>
    <source>
        <strain evidence="3">RIFCSPHIGHO2_01_FULL_GW2011_AR10_43_9</strain>
    </source>
</reference>
<proteinExistence type="predicted"/>
<evidence type="ECO:0000313" key="4">
    <source>
        <dbReference type="Proteomes" id="UP000577419"/>
    </source>
</evidence>
<evidence type="ECO:0000256" key="1">
    <source>
        <dbReference type="SAM" id="Phobius"/>
    </source>
</evidence>